<organism evidence="2 3">
    <name type="scientific">Devosia insulae DS-56</name>
    <dbReference type="NCBI Taxonomy" id="1116389"/>
    <lineage>
        <taxon>Bacteria</taxon>
        <taxon>Pseudomonadati</taxon>
        <taxon>Pseudomonadota</taxon>
        <taxon>Alphaproteobacteria</taxon>
        <taxon>Hyphomicrobiales</taxon>
        <taxon>Devosiaceae</taxon>
        <taxon>Devosia</taxon>
    </lineage>
</organism>
<sequence>MTNWERATPEAAGFAANLERKLAAGFESGLLLPIHALLIGRAGKLVLEQYFDGEDESWGDQLGRVQFGPEVLHDLRSVTKSVVGLLYGIALERGLVPALDAPVIDGFPEYPDLVADPERRKVTVGHTLNMTMGMEWDESKPYTDPTNSEIAMEMAPDRYRFILDRPITGAPGEKWVYSGGAVALIGALIERGSGQKLPDFAREVLFAPLGITDFHWMAGSDGVVSPASGLRLTAPDLLRIGAMLVDGGRHEGQQVVPASWIEASWTPAIQTWDGLGYGRLWYIHEAPAPGYDTPLRWVGAFGNGGQRLWLAPEAGIACVINAGDYNLFERWVTPARIWREIVVGNLVRA</sequence>
<keyword evidence="2" id="KW-0378">Hydrolase</keyword>
<evidence type="ECO:0000259" key="1">
    <source>
        <dbReference type="Pfam" id="PF00144"/>
    </source>
</evidence>
<evidence type="ECO:0000313" key="2">
    <source>
        <dbReference type="EMBL" id="OEO30651.1"/>
    </source>
</evidence>
<dbReference type="EMBL" id="LAJE02000193">
    <property type="protein sequence ID" value="OEO30651.1"/>
    <property type="molecule type" value="Genomic_DNA"/>
</dbReference>
<name>A0A1E5XQ01_9HYPH</name>
<dbReference type="OrthoDB" id="9814204at2"/>
<dbReference type="PANTHER" id="PTHR43283:SF7">
    <property type="entry name" value="BETA-LACTAMASE-RELATED DOMAIN-CONTAINING PROTEIN"/>
    <property type="match status" value="1"/>
</dbReference>
<proteinExistence type="predicted"/>
<dbReference type="InterPro" id="IPR001466">
    <property type="entry name" value="Beta-lactam-related"/>
</dbReference>
<reference evidence="2 3" key="1">
    <citation type="journal article" date="2015" name="Genome Announc.">
        <title>Genome Assemblies of Three Soil-Associated Devosia species: D. insulae, D. limi, and D. soli.</title>
        <authorList>
            <person name="Hassan Y.I."/>
            <person name="Lepp D."/>
            <person name="Zhou T."/>
        </authorList>
    </citation>
    <scope>NUCLEOTIDE SEQUENCE [LARGE SCALE GENOMIC DNA]</scope>
    <source>
        <strain evidence="2 3">DS-56</strain>
    </source>
</reference>
<dbReference type="Proteomes" id="UP000095463">
    <property type="component" value="Unassembled WGS sequence"/>
</dbReference>
<accession>A0A1E5XQ01</accession>
<dbReference type="Gene3D" id="3.40.710.10">
    <property type="entry name" value="DD-peptidase/beta-lactamase superfamily"/>
    <property type="match status" value="1"/>
</dbReference>
<dbReference type="SUPFAM" id="SSF56601">
    <property type="entry name" value="beta-lactamase/transpeptidase-like"/>
    <property type="match status" value="1"/>
</dbReference>
<feature type="domain" description="Beta-lactamase-related" evidence="1">
    <location>
        <begin position="36"/>
        <end position="320"/>
    </location>
</feature>
<dbReference type="Pfam" id="PF00144">
    <property type="entry name" value="Beta-lactamase"/>
    <property type="match status" value="1"/>
</dbReference>
<dbReference type="InterPro" id="IPR012338">
    <property type="entry name" value="Beta-lactam/transpept-like"/>
</dbReference>
<dbReference type="PANTHER" id="PTHR43283">
    <property type="entry name" value="BETA-LACTAMASE-RELATED"/>
    <property type="match status" value="1"/>
</dbReference>
<gene>
    <name evidence="2" type="ORF">VW23_020165</name>
</gene>
<evidence type="ECO:0000313" key="3">
    <source>
        <dbReference type="Proteomes" id="UP000095463"/>
    </source>
</evidence>
<dbReference type="InterPro" id="IPR050789">
    <property type="entry name" value="Diverse_Enzym_Activities"/>
</dbReference>
<protein>
    <submittedName>
        <fullName evidence="2">Serine hydrolase</fullName>
    </submittedName>
</protein>
<dbReference type="AlphaFoldDB" id="A0A1E5XQ01"/>
<dbReference type="RefSeq" id="WP_069910135.1">
    <property type="nucleotide sequence ID" value="NZ_LAJE02000193.1"/>
</dbReference>
<keyword evidence="3" id="KW-1185">Reference proteome</keyword>
<dbReference type="GO" id="GO:0016787">
    <property type="term" value="F:hydrolase activity"/>
    <property type="evidence" value="ECO:0007669"/>
    <property type="project" value="UniProtKB-KW"/>
</dbReference>
<comment type="caution">
    <text evidence="2">The sequence shown here is derived from an EMBL/GenBank/DDBJ whole genome shotgun (WGS) entry which is preliminary data.</text>
</comment>